<feature type="transmembrane region" description="Helical" evidence="6">
    <location>
        <begin position="160"/>
        <end position="176"/>
    </location>
</feature>
<feature type="transmembrane region" description="Helical" evidence="6">
    <location>
        <begin position="343"/>
        <end position="366"/>
    </location>
</feature>
<keyword evidence="3" id="KW-0133">Cell shape</keyword>
<name>A0A3P7PN53_9FIRM</name>
<evidence type="ECO:0000256" key="1">
    <source>
        <dbReference type="ARBA" id="ARBA00004141"/>
    </source>
</evidence>
<dbReference type="GO" id="GO:0051301">
    <property type="term" value="P:cell division"/>
    <property type="evidence" value="ECO:0007669"/>
    <property type="project" value="InterPro"/>
</dbReference>
<feature type="transmembrane region" description="Helical" evidence="6">
    <location>
        <begin position="181"/>
        <end position="202"/>
    </location>
</feature>
<feature type="transmembrane region" description="Helical" evidence="6">
    <location>
        <begin position="137"/>
        <end position="154"/>
    </location>
</feature>
<accession>A0A3P7PN53</accession>
<evidence type="ECO:0000313" key="8">
    <source>
        <dbReference type="Proteomes" id="UP000279029"/>
    </source>
</evidence>
<protein>
    <submittedName>
        <fullName evidence="7">Rod shape-determining protein RodA</fullName>
    </submittedName>
</protein>
<dbReference type="Pfam" id="PF01098">
    <property type="entry name" value="FTSW_RODA_SPOVE"/>
    <property type="match status" value="1"/>
</dbReference>
<comment type="subcellular location">
    <subcellularLocation>
        <location evidence="1">Membrane</location>
        <topology evidence="1">Multi-pass membrane protein</topology>
    </subcellularLocation>
</comment>
<dbReference type="OrthoDB" id="9812661at2"/>
<feature type="transmembrane region" description="Helical" evidence="6">
    <location>
        <begin position="279"/>
        <end position="300"/>
    </location>
</feature>
<dbReference type="GO" id="GO:0015648">
    <property type="term" value="F:lipid-linked peptidoglycan transporter activity"/>
    <property type="evidence" value="ECO:0007669"/>
    <property type="project" value="TreeGrafter"/>
</dbReference>
<dbReference type="AlphaFoldDB" id="A0A3P7PN53"/>
<gene>
    <name evidence="7" type="ORF">PATL70BA_0126</name>
</gene>
<keyword evidence="2 6" id="KW-0812">Transmembrane</keyword>
<feature type="transmembrane region" description="Helical" evidence="6">
    <location>
        <begin position="312"/>
        <end position="331"/>
    </location>
</feature>
<feature type="transmembrane region" description="Helical" evidence="6">
    <location>
        <begin position="12"/>
        <end position="37"/>
    </location>
</feature>
<sequence length="375" mass="41799">MFKQYDFKRFDYVLVLLIALLGIIGIVAIGSATRVYSPDGTNEIVNKQMIGYVLGFFILLFFAFFDYHWLGKLAIPIYIFTILLLALVLVAGSETNNAVRWIDIGPFRLQPSEFAKIFLVLVLAKYFDKFQDKINQWYIVIGSILITAVPTLLIIRQPDLSTGMIMFLILAFMIYVSGISYLYVAGAGAVLIPSALIGLWYIQKPDQTLLKEYQVNRILSLIRPDSVDPSLLMQTNNSIQAIGSGRIFGKGLYLGKVNQYDYLPEPQTDFIFSIIGEEFGFFGCTIVIFLLFILILKCLWIAKDTTDLLGKLIITGIVAIITYQSFVNIGVTTGIVPNTGIPLPFISAGLSSLLANMMGMGIILNIGMQRKSTQK</sequence>
<dbReference type="GO" id="GO:0008360">
    <property type="term" value="P:regulation of cell shape"/>
    <property type="evidence" value="ECO:0007669"/>
    <property type="project" value="UniProtKB-KW"/>
</dbReference>
<evidence type="ECO:0000256" key="4">
    <source>
        <dbReference type="ARBA" id="ARBA00022989"/>
    </source>
</evidence>
<dbReference type="Proteomes" id="UP000279029">
    <property type="component" value="Chromosome"/>
</dbReference>
<keyword evidence="8" id="KW-1185">Reference proteome</keyword>
<dbReference type="InterPro" id="IPR001182">
    <property type="entry name" value="FtsW/RodA"/>
</dbReference>
<keyword evidence="4 6" id="KW-1133">Transmembrane helix</keyword>
<organism evidence="7 8">
    <name type="scientific">Petrocella atlantisensis</name>
    <dbReference type="NCBI Taxonomy" id="2173034"/>
    <lineage>
        <taxon>Bacteria</taxon>
        <taxon>Bacillati</taxon>
        <taxon>Bacillota</taxon>
        <taxon>Clostridia</taxon>
        <taxon>Lachnospirales</taxon>
        <taxon>Vallitaleaceae</taxon>
        <taxon>Petrocella</taxon>
    </lineage>
</organism>
<evidence type="ECO:0000256" key="3">
    <source>
        <dbReference type="ARBA" id="ARBA00022960"/>
    </source>
</evidence>
<dbReference type="GO" id="GO:0005886">
    <property type="term" value="C:plasma membrane"/>
    <property type="evidence" value="ECO:0007669"/>
    <property type="project" value="TreeGrafter"/>
</dbReference>
<dbReference type="PANTHER" id="PTHR30474">
    <property type="entry name" value="CELL CYCLE PROTEIN"/>
    <property type="match status" value="1"/>
</dbReference>
<keyword evidence="5 6" id="KW-0472">Membrane</keyword>
<feature type="transmembrane region" description="Helical" evidence="6">
    <location>
        <begin position="49"/>
        <end position="67"/>
    </location>
</feature>
<feature type="transmembrane region" description="Helical" evidence="6">
    <location>
        <begin position="73"/>
        <end position="92"/>
    </location>
</feature>
<dbReference type="RefSeq" id="WP_125135551.1">
    <property type="nucleotide sequence ID" value="NZ_LR130778.1"/>
</dbReference>
<evidence type="ECO:0000313" key="7">
    <source>
        <dbReference type="EMBL" id="VDN45967.1"/>
    </source>
</evidence>
<proteinExistence type="predicted"/>
<evidence type="ECO:0000256" key="6">
    <source>
        <dbReference type="SAM" id="Phobius"/>
    </source>
</evidence>
<dbReference type="EMBL" id="LR130778">
    <property type="protein sequence ID" value="VDN45967.1"/>
    <property type="molecule type" value="Genomic_DNA"/>
</dbReference>
<evidence type="ECO:0000256" key="2">
    <source>
        <dbReference type="ARBA" id="ARBA00022692"/>
    </source>
</evidence>
<reference evidence="7 8" key="1">
    <citation type="submission" date="2018-09" db="EMBL/GenBank/DDBJ databases">
        <authorList>
            <person name="Postec A."/>
        </authorList>
    </citation>
    <scope>NUCLEOTIDE SEQUENCE [LARGE SCALE GENOMIC DNA]</scope>
    <source>
        <strain evidence="7">70B-A</strain>
    </source>
</reference>
<evidence type="ECO:0000256" key="5">
    <source>
        <dbReference type="ARBA" id="ARBA00023136"/>
    </source>
</evidence>
<dbReference type="GO" id="GO:0032153">
    <property type="term" value="C:cell division site"/>
    <property type="evidence" value="ECO:0007669"/>
    <property type="project" value="TreeGrafter"/>
</dbReference>
<dbReference type="KEGG" id="cbar:PATL70BA_0126"/>
<dbReference type="PANTHER" id="PTHR30474:SF1">
    <property type="entry name" value="PEPTIDOGLYCAN GLYCOSYLTRANSFERASE MRDB"/>
    <property type="match status" value="1"/>
</dbReference>